<name>A0A382GTF2_9ZZZZ</name>
<organism evidence="1">
    <name type="scientific">marine metagenome</name>
    <dbReference type="NCBI Taxonomy" id="408172"/>
    <lineage>
        <taxon>unclassified sequences</taxon>
        <taxon>metagenomes</taxon>
        <taxon>ecological metagenomes</taxon>
    </lineage>
</organism>
<dbReference type="AlphaFoldDB" id="A0A382GTF2"/>
<feature type="non-terminal residue" evidence="1">
    <location>
        <position position="1"/>
    </location>
</feature>
<accession>A0A382GTF2</accession>
<sequence>QRRLQKSFESKMESTGRIKKVKFAEFVVK</sequence>
<evidence type="ECO:0000313" key="1">
    <source>
        <dbReference type="EMBL" id="SVB78229.1"/>
    </source>
</evidence>
<dbReference type="EMBL" id="UINC01057265">
    <property type="protein sequence ID" value="SVB78229.1"/>
    <property type="molecule type" value="Genomic_DNA"/>
</dbReference>
<proteinExistence type="predicted"/>
<gene>
    <name evidence="1" type="ORF">METZ01_LOCUS231083</name>
</gene>
<protein>
    <submittedName>
        <fullName evidence="1">Uncharacterized protein</fullName>
    </submittedName>
</protein>
<reference evidence="1" key="1">
    <citation type="submission" date="2018-05" db="EMBL/GenBank/DDBJ databases">
        <authorList>
            <person name="Lanie J.A."/>
            <person name="Ng W.-L."/>
            <person name="Kazmierczak K.M."/>
            <person name="Andrzejewski T.M."/>
            <person name="Davidsen T.M."/>
            <person name="Wayne K.J."/>
            <person name="Tettelin H."/>
            <person name="Glass J.I."/>
            <person name="Rusch D."/>
            <person name="Podicherti R."/>
            <person name="Tsui H.-C.T."/>
            <person name="Winkler M.E."/>
        </authorList>
    </citation>
    <scope>NUCLEOTIDE SEQUENCE</scope>
</reference>